<sequence>CGDNPETARAMGCRFEVHNFAWVAPECFDEGLTAEWDEDTTWSFSRTMSEDLELEPPDLYSREEGYSGDLVQAWVPWRQHIAHCAFVIRKYARAVESGGPMDNWTASVHHMDHCVGNFMRQDIPMWTYNSVLHMKYPVC</sequence>
<dbReference type="PANTHER" id="PTHR35896">
    <property type="entry name" value="IG-LIKE DOMAIN-CONTAINING PROTEIN"/>
    <property type="match status" value="1"/>
</dbReference>
<dbReference type="InterPro" id="IPR053008">
    <property type="entry name" value="Phomopsin_biosynth_assoc"/>
</dbReference>
<reference evidence="1" key="1">
    <citation type="journal article" date="2020" name="Stud. Mycol.">
        <title>101 Dothideomycetes genomes: a test case for predicting lifestyles and emergence of pathogens.</title>
        <authorList>
            <person name="Haridas S."/>
            <person name="Albert R."/>
            <person name="Binder M."/>
            <person name="Bloem J."/>
            <person name="Labutti K."/>
            <person name="Salamov A."/>
            <person name="Andreopoulos B."/>
            <person name="Baker S."/>
            <person name="Barry K."/>
            <person name="Bills G."/>
            <person name="Bluhm B."/>
            <person name="Cannon C."/>
            <person name="Castanera R."/>
            <person name="Culley D."/>
            <person name="Daum C."/>
            <person name="Ezra D."/>
            <person name="Gonzalez J."/>
            <person name="Henrissat B."/>
            <person name="Kuo A."/>
            <person name="Liang C."/>
            <person name="Lipzen A."/>
            <person name="Lutzoni F."/>
            <person name="Magnuson J."/>
            <person name="Mondo S."/>
            <person name="Nolan M."/>
            <person name="Ohm R."/>
            <person name="Pangilinan J."/>
            <person name="Park H.-J."/>
            <person name="Ramirez L."/>
            <person name="Alfaro M."/>
            <person name="Sun H."/>
            <person name="Tritt A."/>
            <person name="Yoshinaga Y."/>
            <person name="Zwiers L.-H."/>
            <person name="Turgeon B."/>
            <person name="Goodwin S."/>
            <person name="Spatafora J."/>
            <person name="Crous P."/>
            <person name="Grigoriev I."/>
        </authorList>
    </citation>
    <scope>NUCLEOTIDE SEQUENCE</scope>
    <source>
        <strain evidence="1">SCOH1-5</strain>
    </source>
</reference>
<feature type="non-terminal residue" evidence="1">
    <location>
        <position position="1"/>
    </location>
</feature>
<protein>
    <submittedName>
        <fullName evidence="1">Uncharacterized protein</fullName>
    </submittedName>
</protein>
<proteinExistence type="predicted"/>
<dbReference type="OrthoDB" id="3501153at2759"/>
<evidence type="ECO:0000313" key="1">
    <source>
        <dbReference type="EMBL" id="KAF2216462.1"/>
    </source>
</evidence>
<accession>A0A6A6FSK2</accession>
<evidence type="ECO:0000313" key="2">
    <source>
        <dbReference type="Proteomes" id="UP000799539"/>
    </source>
</evidence>
<feature type="non-terminal residue" evidence="1">
    <location>
        <position position="139"/>
    </location>
</feature>
<dbReference type="EMBL" id="ML992664">
    <property type="protein sequence ID" value="KAF2216462.1"/>
    <property type="molecule type" value="Genomic_DNA"/>
</dbReference>
<dbReference type="Proteomes" id="UP000799539">
    <property type="component" value="Unassembled WGS sequence"/>
</dbReference>
<organism evidence="1 2">
    <name type="scientific">Cercospora zeae-maydis SCOH1-5</name>
    <dbReference type="NCBI Taxonomy" id="717836"/>
    <lineage>
        <taxon>Eukaryota</taxon>
        <taxon>Fungi</taxon>
        <taxon>Dikarya</taxon>
        <taxon>Ascomycota</taxon>
        <taxon>Pezizomycotina</taxon>
        <taxon>Dothideomycetes</taxon>
        <taxon>Dothideomycetidae</taxon>
        <taxon>Mycosphaerellales</taxon>
        <taxon>Mycosphaerellaceae</taxon>
        <taxon>Cercospora</taxon>
    </lineage>
</organism>
<dbReference type="PANTHER" id="PTHR35896:SF3">
    <property type="entry name" value="MAJOR FACILITATOR SUPERFAMILY TRANSPORTER"/>
    <property type="match status" value="1"/>
</dbReference>
<keyword evidence="2" id="KW-1185">Reference proteome</keyword>
<gene>
    <name evidence="1" type="ORF">CERZMDRAFT_8582</name>
</gene>
<dbReference type="AlphaFoldDB" id="A0A6A6FSK2"/>
<name>A0A6A6FSK2_9PEZI</name>